<name>X1TJR5_9ZZZZ</name>
<accession>X1TJR5</accession>
<organism evidence="1">
    <name type="scientific">marine sediment metagenome</name>
    <dbReference type="NCBI Taxonomy" id="412755"/>
    <lineage>
        <taxon>unclassified sequences</taxon>
        <taxon>metagenomes</taxon>
        <taxon>ecological metagenomes</taxon>
    </lineage>
</organism>
<reference evidence="1" key="1">
    <citation type="journal article" date="2014" name="Front. Microbiol.">
        <title>High frequency of phylogenetically diverse reductive dehalogenase-homologous genes in deep subseafloor sedimentary metagenomes.</title>
        <authorList>
            <person name="Kawai M."/>
            <person name="Futagami T."/>
            <person name="Toyoda A."/>
            <person name="Takaki Y."/>
            <person name="Nishi S."/>
            <person name="Hori S."/>
            <person name="Arai W."/>
            <person name="Tsubouchi T."/>
            <person name="Morono Y."/>
            <person name="Uchiyama I."/>
            <person name="Ito T."/>
            <person name="Fujiyama A."/>
            <person name="Inagaki F."/>
            <person name="Takami H."/>
        </authorList>
    </citation>
    <scope>NUCLEOTIDE SEQUENCE</scope>
    <source>
        <strain evidence="1">Expedition CK06-06</strain>
    </source>
</reference>
<comment type="caution">
    <text evidence="1">The sequence shown here is derived from an EMBL/GenBank/DDBJ whole genome shotgun (WGS) entry which is preliminary data.</text>
</comment>
<dbReference type="AlphaFoldDB" id="X1TJR5"/>
<evidence type="ECO:0000313" key="1">
    <source>
        <dbReference type="EMBL" id="GAJ05553.1"/>
    </source>
</evidence>
<proteinExistence type="predicted"/>
<gene>
    <name evidence="1" type="ORF">S12H4_44981</name>
</gene>
<feature type="non-terminal residue" evidence="1">
    <location>
        <position position="31"/>
    </location>
</feature>
<dbReference type="EMBL" id="BARW01027764">
    <property type="protein sequence ID" value="GAJ05553.1"/>
    <property type="molecule type" value="Genomic_DNA"/>
</dbReference>
<sequence>MLYWTYKTRQDSLAQDYKQKGLATWSALFIF</sequence>
<protein>
    <submittedName>
        <fullName evidence="1">Uncharacterized protein</fullName>
    </submittedName>
</protein>